<evidence type="ECO:0000313" key="2">
    <source>
        <dbReference type="Proteomes" id="UP001163603"/>
    </source>
</evidence>
<dbReference type="Proteomes" id="UP001163603">
    <property type="component" value="Chromosome 3"/>
</dbReference>
<accession>A0ACC0Z8B7</accession>
<comment type="caution">
    <text evidence="1">The sequence shown here is derived from an EMBL/GenBank/DDBJ whole genome shotgun (WGS) entry which is preliminary data.</text>
</comment>
<name>A0ACC0Z8B7_9ROSI</name>
<dbReference type="EMBL" id="CM047738">
    <property type="protein sequence ID" value="KAJ0046496.1"/>
    <property type="molecule type" value="Genomic_DNA"/>
</dbReference>
<gene>
    <name evidence="1" type="ORF">Pint_06461</name>
</gene>
<protein>
    <submittedName>
        <fullName evidence="1">Uncharacterized protein</fullName>
    </submittedName>
</protein>
<organism evidence="1 2">
    <name type="scientific">Pistacia integerrima</name>
    <dbReference type="NCBI Taxonomy" id="434235"/>
    <lineage>
        <taxon>Eukaryota</taxon>
        <taxon>Viridiplantae</taxon>
        <taxon>Streptophyta</taxon>
        <taxon>Embryophyta</taxon>
        <taxon>Tracheophyta</taxon>
        <taxon>Spermatophyta</taxon>
        <taxon>Magnoliopsida</taxon>
        <taxon>eudicotyledons</taxon>
        <taxon>Gunneridae</taxon>
        <taxon>Pentapetalae</taxon>
        <taxon>rosids</taxon>
        <taxon>malvids</taxon>
        <taxon>Sapindales</taxon>
        <taxon>Anacardiaceae</taxon>
        <taxon>Pistacia</taxon>
    </lineage>
</organism>
<evidence type="ECO:0000313" key="1">
    <source>
        <dbReference type="EMBL" id="KAJ0046496.1"/>
    </source>
</evidence>
<keyword evidence="2" id="KW-1185">Reference proteome</keyword>
<reference evidence="2" key="1">
    <citation type="journal article" date="2023" name="G3 (Bethesda)">
        <title>Genome assembly and association tests identify interacting loci associated with vigor, precocity, and sex in interspecific pistachio rootstocks.</title>
        <authorList>
            <person name="Palmer W."/>
            <person name="Jacygrad E."/>
            <person name="Sagayaradj S."/>
            <person name="Cavanaugh K."/>
            <person name="Han R."/>
            <person name="Bertier L."/>
            <person name="Beede B."/>
            <person name="Kafkas S."/>
            <person name="Golino D."/>
            <person name="Preece J."/>
            <person name="Michelmore R."/>
        </authorList>
    </citation>
    <scope>NUCLEOTIDE SEQUENCE [LARGE SCALE GENOMIC DNA]</scope>
</reference>
<sequence length="344" mass="38247">MTAESGSSFFVSSSSIAASTTVPPSPFTIRSSASVPAMTSTIQAPIDPWCFGSTPTAVDNSKVFCTTSSKQKIKKFSRIRQQLSRSESPPMSTQAPANQFDTRSSPFSFNISSTAAISTTASPGCVLTNVAPAPAFSSSSVLSSSQTKSDYVDSSSSVEVKQRNATRVEANKEPVKNSPLPLTTVTRILNGIPQNPHFYQLRNCSELTRERLISTWDQIFEETVKEIHSLQDVDFWVRAKRLWQTMEELQNVGYNVIPLRRRLVELTDVMIELKLSRLEIKGRKIKAENHRMEKSRLESLMVNLQAMAKKEEDCMESVLIEASKLENDLPKFGSVFTKLAMEPF</sequence>
<proteinExistence type="predicted"/>